<dbReference type="InterPro" id="IPR010985">
    <property type="entry name" value="Ribbon_hlx_hlx"/>
</dbReference>
<dbReference type="Gene3D" id="1.10.1220.10">
    <property type="entry name" value="Met repressor-like"/>
    <property type="match status" value="1"/>
</dbReference>
<dbReference type="EMBL" id="CP047423">
    <property type="protein sequence ID" value="QPD04931.1"/>
    <property type="molecule type" value="Genomic_DNA"/>
</dbReference>
<evidence type="ECO:0000313" key="1">
    <source>
        <dbReference type="EMBL" id="QPD04931.1"/>
    </source>
</evidence>
<dbReference type="Gene3D" id="3.30.160.250">
    <property type="match status" value="1"/>
</dbReference>
<dbReference type="GO" id="GO:0006355">
    <property type="term" value="P:regulation of DNA-templated transcription"/>
    <property type="evidence" value="ECO:0007669"/>
    <property type="project" value="InterPro"/>
</dbReference>
<dbReference type="AlphaFoldDB" id="A0A7S8FFM7"/>
<accession>A0A7S8FFM7</accession>
<reference evidence="1 2" key="1">
    <citation type="journal article" date="2020" name="ISME J.">
        <title>Enrichment and physiological characterization of a novel comammox Nitrospira indicates ammonium inhibition of complete nitrification.</title>
        <authorList>
            <person name="Sakoula D."/>
            <person name="Koch H."/>
            <person name="Frank J."/>
            <person name="Jetten M.S.M."/>
            <person name="van Kessel M.A.H.J."/>
            <person name="Lucker S."/>
        </authorList>
    </citation>
    <scope>NUCLEOTIDE SEQUENCE [LARGE SCALE GENOMIC DNA]</scope>
    <source>
        <strain evidence="1">Comreactor17</strain>
    </source>
</reference>
<name>A0A7S8FFM7_9BACT</name>
<protein>
    <recommendedName>
        <fullName evidence="3">HicB-like antitoxin of toxin-antitoxin system domain-containing protein</fullName>
    </recommendedName>
</protein>
<sequence>MTNITPAEMMQRPYERVLIPEAEGGYSAYISEFEGCLAEGETPEEALQNLEVTAIAWIEAEIESGRDIPDAWNDQEYSGKLLLRLPKSLHRQLARQAEKEGVSLNQYVVYRLTQQKADAKVATTVPESINQSLQRAIASIDDLIEGTTRFDRVTESSASRTIRTGKFVGRASTTGRFVDLRENLDRRQTMGRGR</sequence>
<dbReference type="SUPFAM" id="SSF47598">
    <property type="entry name" value="Ribbon-helix-helix"/>
    <property type="match status" value="1"/>
</dbReference>
<dbReference type="Proteomes" id="UP000593737">
    <property type="component" value="Chromosome"/>
</dbReference>
<organism evidence="1 2">
    <name type="scientific">Candidatus Nitrospira kreftii</name>
    <dbReference type="NCBI Taxonomy" id="2652173"/>
    <lineage>
        <taxon>Bacteria</taxon>
        <taxon>Pseudomonadati</taxon>
        <taxon>Nitrospirota</taxon>
        <taxon>Nitrospiria</taxon>
        <taxon>Nitrospirales</taxon>
        <taxon>Nitrospiraceae</taxon>
        <taxon>Nitrospira</taxon>
    </lineage>
</organism>
<dbReference type="Pfam" id="PF05534">
    <property type="entry name" value="HicB"/>
    <property type="match status" value="1"/>
</dbReference>
<proteinExistence type="predicted"/>
<gene>
    <name evidence="1" type="ORF">Nkreftii_002705</name>
</gene>
<dbReference type="KEGG" id="nkf:Nkreftii_002705"/>
<dbReference type="InterPro" id="IPR008651">
    <property type="entry name" value="Uncharacterised_HicB"/>
</dbReference>
<dbReference type="SUPFAM" id="SSF143100">
    <property type="entry name" value="TTHA1013/TTHA0281-like"/>
    <property type="match status" value="1"/>
</dbReference>
<dbReference type="InterPro" id="IPR035069">
    <property type="entry name" value="TTHA1013/TTHA0281-like"/>
</dbReference>
<evidence type="ECO:0000313" key="2">
    <source>
        <dbReference type="Proteomes" id="UP000593737"/>
    </source>
</evidence>
<dbReference type="InterPro" id="IPR013321">
    <property type="entry name" value="Arc_rbn_hlx_hlx"/>
</dbReference>
<evidence type="ECO:0008006" key="3">
    <source>
        <dbReference type="Google" id="ProtNLM"/>
    </source>
</evidence>